<feature type="transmembrane region" description="Helical" evidence="1">
    <location>
        <begin position="591"/>
        <end position="609"/>
    </location>
</feature>
<evidence type="ECO:0000313" key="3">
    <source>
        <dbReference type="Proteomes" id="UP000447873"/>
    </source>
</evidence>
<organism evidence="2 3">
    <name type="scientific">Venturia inaequalis</name>
    <name type="common">Apple scab fungus</name>
    <dbReference type="NCBI Taxonomy" id="5025"/>
    <lineage>
        <taxon>Eukaryota</taxon>
        <taxon>Fungi</taxon>
        <taxon>Dikarya</taxon>
        <taxon>Ascomycota</taxon>
        <taxon>Pezizomycotina</taxon>
        <taxon>Dothideomycetes</taxon>
        <taxon>Pleosporomycetidae</taxon>
        <taxon>Venturiales</taxon>
        <taxon>Venturiaceae</taxon>
        <taxon>Venturia</taxon>
    </lineage>
</organism>
<dbReference type="AlphaFoldDB" id="A0A8H3V9I7"/>
<sequence length="615" mass="69017">MDIKKMQHTPQAMSDFEVSEHNHDGDHHSCSFCNSKKLVSEIKTDAYSTRLWFQPSDKTRTSKSSMPAHTKRNIGEFPLTSELSPWVAKAMETFQPGSELLNSVKPCSKKLQDALEAERRISTGLHDLNLIELTYQYVFAFAVVAIAMPNRPAANKEVCRVTLEVAAAVILAADATDNPVDAGIALHVSKAGGDDHFEPWGKLLTGLKCDPPILAQFPFFLMMSQAFTSEPNSGQEQYVYATLMGVDWAGANIEFDRKFSLFKDLARSAVPKLDDEKSGHDRCFWRIAHAYLGAINTFETARPFRVPKTAAITHGMDPDLVVAMRGFDTTGTAYMCSDGAAFLDDAGIDSLVASALPNDIMDLHTDIQSGETRNLLRLLYPANRSIEETKITVSTLLSGMLSGIYRGLHRAHFGHREDGRIAACGPPYNFCRCRHRRIFETLELYMDAYPQFWAWTWDIYRMAKDQVTEAGLNEPLICALKRAGTTASLPTSPVTKFYDSYYELVEVQEPLPHENPLGVSDSTSRLIRDLYHLWHIELRDADKEPGWGRRFDVQSDKIFGDVGRVLSQNDDTNDMYKFANAYGRLSMTLPYIAYHTVAAVIMAYGYIPFHRSDAR</sequence>
<proteinExistence type="predicted"/>
<evidence type="ECO:0000313" key="2">
    <source>
        <dbReference type="EMBL" id="KAE9983676.1"/>
    </source>
</evidence>
<keyword evidence="1" id="KW-0472">Membrane</keyword>
<protein>
    <submittedName>
        <fullName evidence="2">Uncharacterized protein</fullName>
    </submittedName>
</protein>
<accession>A0A8H3V9I7</accession>
<gene>
    <name evidence="2" type="ORF">EG328_009633</name>
</gene>
<dbReference type="EMBL" id="WNWS01000059">
    <property type="protein sequence ID" value="KAE9983676.1"/>
    <property type="molecule type" value="Genomic_DNA"/>
</dbReference>
<comment type="caution">
    <text evidence="2">The sequence shown here is derived from an EMBL/GenBank/DDBJ whole genome shotgun (WGS) entry which is preliminary data.</text>
</comment>
<evidence type="ECO:0000256" key="1">
    <source>
        <dbReference type="SAM" id="Phobius"/>
    </source>
</evidence>
<reference evidence="2 3" key="1">
    <citation type="submission" date="2018-12" db="EMBL/GenBank/DDBJ databases">
        <title>Venturia inaequalis Genome Resource.</title>
        <authorList>
            <person name="Lichtner F.J."/>
        </authorList>
    </citation>
    <scope>NUCLEOTIDE SEQUENCE [LARGE SCALE GENOMIC DNA]</scope>
    <source>
        <strain evidence="2 3">120213</strain>
    </source>
</reference>
<keyword evidence="1" id="KW-1133">Transmembrane helix</keyword>
<name>A0A8H3V9I7_VENIN</name>
<keyword evidence="1" id="KW-0812">Transmembrane</keyword>
<dbReference type="Proteomes" id="UP000447873">
    <property type="component" value="Unassembled WGS sequence"/>
</dbReference>